<gene>
    <name evidence="1" type="ORF">M378DRAFT_167354</name>
</gene>
<accession>A0A0C2T3T3</accession>
<name>A0A0C2T3T3_AMAMK</name>
<dbReference type="HOGENOM" id="CLU_2978683_0_0_1"/>
<dbReference type="AlphaFoldDB" id="A0A0C2T3T3"/>
<dbReference type="Proteomes" id="UP000054549">
    <property type="component" value="Unassembled WGS sequence"/>
</dbReference>
<sequence length="58" mass="6575">MFVSVGHSKKRGTRKLSKIRVWNLIYAPSVQDIRQRVHATSTSIQATSKMCSPARFRG</sequence>
<protein>
    <submittedName>
        <fullName evidence="1">Uncharacterized protein</fullName>
    </submittedName>
</protein>
<dbReference type="InParanoid" id="A0A0C2T3T3"/>
<dbReference type="EMBL" id="KN818288">
    <property type="protein sequence ID" value="KIL61174.1"/>
    <property type="molecule type" value="Genomic_DNA"/>
</dbReference>
<evidence type="ECO:0000313" key="2">
    <source>
        <dbReference type="Proteomes" id="UP000054549"/>
    </source>
</evidence>
<proteinExistence type="predicted"/>
<evidence type="ECO:0000313" key="1">
    <source>
        <dbReference type="EMBL" id="KIL61174.1"/>
    </source>
</evidence>
<organism evidence="1 2">
    <name type="scientific">Amanita muscaria (strain Koide BX008)</name>
    <dbReference type="NCBI Taxonomy" id="946122"/>
    <lineage>
        <taxon>Eukaryota</taxon>
        <taxon>Fungi</taxon>
        <taxon>Dikarya</taxon>
        <taxon>Basidiomycota</taxon>
        <taxon>Agaricomycotina</taxon>
        <taxon>Agaricomycetes</taxon>
        <taxon>Agaricomycetidae</taxon>
        <taxon>Agaricales</taxon>
        <taxon>Pluteineae</taxon>
        <taxon>Amanitaceae</taxon>
        <taxon>Amanita</taxon>
    </lineage>
</organism>
<keyword evidence="2" id="KW-1185">Reference proteome</keyword>
<reference evidence="1 2" key="1">
    <citation type="submission" date="2014-04" db="EMBL/GenBank/DDBJ databases">
        <title>Evolutionary Origins and Diversification of the Mycorrhizal Mutualists.</title>
        <authorList>
            <consortium name="DOE Joint Genome Institute"/>
            <consortium name="Mycorrhizal Genomics Consortium"/>
            <person name="Kohler A."/>
            <person name="Kuo A."/>
            <person name="Nagy L.G."/>
            <person name="Floudas D."/>
            <person name="Copeland A."/>
            <person name="Barry K.W."/>
            <person name="Cichocki N."/>
            <person name="Veneault-Fourrey C."/>
            <person name="LaButti K."/>
            <person name="Lindquist E.A."/>
            <person name="Lipzen A."/>
            <person name="Lundell T."/>
            <person name="Morin E."/>
            <person name="Murat C."/>
            <person name="Riley R."/>
            <person name="Ohm R."/>
            <person name="Sun H."/>
            <person name="Tunlid A."/>
            <person name="Henrissat B."/>
            <person name="Grigoriev I.V."/>
            <person name="Hibbett D.S."/>
            <person name="Martin F."/>
        </authorList>
    </citation>
    <scope>NUCLEOTIDE SEQUENCE [LARGE SCALE GENOMIC DNA]</scope>
    <source>
        <strain evidence="1 2">Koide BX008</strain>
    </source>
</reference>